<dbReference type="InterPro" id="IPR050991">
    <property type="entry name" value="ECM_Regulatory_Proteins"/>
</dbReference>
<evidence type="ECO:0000256" key="8">
    <source>
        <dbReference type="SAM" id="MobiDB-lite"/>
    </source>
</evidence>
<feature type="region of interest" description="Disordered" evidence="8">
    <location>
        <begin position="286"/>
        <end position="307"/>
    </location>
</feature>
<dbReference type="EMBL" id="AFYH01138827">
    <property type="status" value="NOT_ANNOTATED_CDS"/>
    <property type="molecule type" value="Genomic_DNA"/>
</dbReference>
<dbReference type="HOGENOM" id="CLU_001162_0_1_1"/>
<evidence type="ECO:0000256" key="1">
    <source>
        <dbReference type="ARBA" id="ARBA00004498"/>
    </source>
</evidence>
<name>H3AJ24_LATCH</name>
<feature type="region of interest" description="Disordered" evidence="8">
    <location>
        <begin position="810"/>
        <end position="831"/>
    </location>
</feature>
<dbReference type="GO" id="GO:0005615">
    <property type="term" value="C:extracellular space"/>
    <property type="evidence" value="ECO:0007669"/>
    <property type="project" value="TreeGrafter"/>
</dbReference>
<feature type="domain" description="Fibrinogen C-terminal" evidence="10">
    <location>
        <begin position="594"/>
        <end position="810"/>
    </location>
</feature>
<keyword evidence="3" id="KW-0245">EGF-like domain</keyword>
<protein>
    <submittedName>
        <fullName evidence="11">Tenascin N</fullName>
    </submittedName>
</protein>
<dbReference type="SUPFAM" id="SSF56496">
    <property type="entry name" value="Fibrinogen C-terminal domain-like"/>
    <property type="match status" value="1"/>
</dbReference>
<dbReference type="InterPro" id="IPR002181">
    <property type="entry name" value="Fibrinogen_a/b/g_C_dom"/>
</dbReference>
<dbReference type="InterPro" id="IPR014716">
    <property type="entry name" value="Fibrinogen_a/b/g_C_1"/>
</dbReference>
<feature type="domain" description="Fibronectin type-III" evidence="9">
    <location>
        <begin position="92"/>
        <end position="184"/>
    </location>
</feature>
<dbReference type="InterPro" id="IPR020837">
    <property type="entry name" value="Fibrinogen_CS"/>
</dbReference>
<dbReference type="InParanoid" id="H3AJ24"/>
<dbReference type="CDD" id="cd00087">
    <property type="entry name" value="FReD"/>
    <property type="match status" value="1"/>
</dbReference>
<organism evidence="11 12">
    <name type="scientific">Latimeria chalumnae</name>
    <name type="common">Coelacanth</name>
    <dbReference type="NCBI Taxonomy" id="7897"/>
    <lineage>
        <taxon>Eukaryota</taxon>
        <taxon>Metazoa</taxon>
        <taxon>Chordata</taxon>
        <taxon>Craniata</taxon>
        <taxon>Vertebrata</taxon>
        <taxon>Euteleostomi</taxon>
        <taxon>Coelacanthiformes</taxon>
        <taxon>Coelacanthidae</taxon>
        <taxon>Latimeria</taxon>
    </lineage>
</organism>
<dbReference type="PROSITE" id="PS50853">
    <property type="entry name" value="FN3"/>
    <property type="match status" value="4"/>
</dbReference>
<feature type="domain" description="Fibronectin type-III" evidence="9">
    <location>
        <begin position="508"/>
        <end position="596"/>
    </location>
</feature>
<dbReference type="SMART" id="SM00060">
    <property type="entry name" value="FN3"/>
    <property type="match status" value="5"/>
</dbReference>
<dbReference type="AlphaFoldDB" id="H3AJ24"/>
<evidence type="ECO:0000313" key="12">
    <source>
        <dbReference type="Proteomes" id="UP000008672"/>
    </source>
</evidence>
<dbReference type="Pfam" id="PF00147">
    <property type="entry name" value="Fibrinogen_C"/>
    <property type="match status" value="1"/>
</dbReference>
<dbReference type="EMBL" id="AFYH01138826">
    <property type="status" value="NOT_ANNOTATED_CDS"/>
    <property type="molecule type" value="Genomic_DNA"/>
</dbReference>
<dbReference type="GO" id="GO:0098966">
    <property type="term" value="C:perisynaptic extracellular matrix"/>
    <property type="evidence" value="ECO:0007669"/>
    <property type="project" value="TreeGrafter"/>
</dbReference>
<reference evidence="12" key="1">
    <citation type="submission" date="2011-08" db="EMBL/GenBank/DDBJ databases">
        <title>The draft genome of Latimeria chalumnae.</title>
        <authorList>
            <person name="Di Palma F."/>
            <person name="Alfoldi J."/>
            <person name="Johnson J."/>
            <person name="Berlin A."/>
            <person name="Gnerre S."/>
            <person name="Jaffe D."/>
            <person name="MacCallum I."/>
            <person name="Young S."/>
            <person name="Walker B.J."/>
            <person name="Lander E."/>
            <person name="Lindblad-Toh K."/>
        </authorList>
    </citation>
    <scope>NUCLEOTIDE SEQUENCE [LARGE SCALE GENOMIC DNA]</scope>
    <source>
        <strain evidence="12">Wild caught</strain>
    </source>
</reference>
<keyword evidence="2" id="KW-0272">Extracellular matrix</keyword>
<gene>
    <name evidence="11" type="primary">TNN</name>
</gene>
<evidence type="ECO:0000256" key="7">
    <source>
        <dbReference type="ARBA" id="ARBA00023180"/>
    </source>
</evidence>
<dbReference type="InterPro" id="IPR013783">
    <property type="entry name" value="Ig-like_fold"/>
</dbReference>
<dbReference type="GO" id="GO:0030155">
    <property type="term" value="P:regulation of cell adhesion"/>
    <property type="evidence" value="ECO:0007669"/>
    <property type="project" value="TreeGrafter"/>
</dbReference>
<accession>H3AJ24</accession>
<keyword evidence="6" id="KW-1015">Disulfide bond</keyword>
<reference evidence="11" key="3">
    <citation type="submission" date="2025-09" db="UniProtKB">
        <authorList>
            <consortium name="Ensembl"/>
        </authorList>
    </citation>
    <scope>IDENTIFICATION</scope>
</reference>
<dbReference type="FunFam" id="2.60.40.10:FF:000099">
    <property type="entry name" value="Fibronectin 1"/>
    <property type="match status" value="3"/>
</dbReference>
<evidence type="ECO:0000259" key="10">
    <source>
        <dbReference type="PROSITE" id="PS51406"/>
    </source>
</evidence>
<evidence type="ECO:0000256" key="4">
    <source>
        <dbReference type="ARBA" id="ARBA00022729"/>
    </source>
</evidence>
<dbReference type="PROSITE" id="PS00514">
    <property type="entry name" value="FIBRINOGEN_C_1"/>
    <property type="match status" value="1"/>
</dbReference>
<dbReference type="PANTHER" id="PTHR46708">
    <property type="entry name" value="TENASCIN"/>
    <property type="match status" value="1"/>
</dbReference>
<evidence type="ECO:0000256" key="6">
    <source>
        <dbReference type="ARBA" id="ARBA00023157"/>
    </source>
</evidence>
<keyword evidence="4" id="KW-0732">Signal</keyword>
<keyword evidence="5" id="KW-0677">Repeat</keyword>
<dbReference type="Gene3D" id="3.90.215.10">
    <property type="entry name" value="Gamma Fibrinogen, chain A, domain 1"/>
    <property type="match status" value="1"/>
</dbReference>
<evidence type="ECO:0000313" key="11">
    <source>
        <dbReference type="Ensembl" id="ENSLACP00000009645.1"/>
    </source>
</evidence>
<dbReference type="STRING" id="7897.ENSLACP00000009645"/>
<dbReference type="SMART" id="SM00186">
    <property type="entry name" value="FBG"/>
    <property type="match status" value="1"/>
</dbReference>
<keyword evidence="12" id="KW-1185">Reference proteome</keyword>
<dbReference type="Proteomes" id="UP000008672">
    <property type="component" value="Unassembled WGS sequence"/>
</dbReference>
<dbReference type="eggNOG" id="KOG2579">
    <property type="taxonomic scope" value="Eukaryota"/>
</dbReference>
<dbReference type="SUPFAM" id="SSF49265">
    <property type="entry name" value="Fibronectin type III"/>
    <property type="match status" value="4"/>
</dbReference>
<dbReference type="PANTHER" id="PTHR46708:SF12">
    <property type="entry name" value="TENASCIN N"/>
    <property type="match status" value="1"/>
</dbReference>
<reference evidence="11" key="2">
    <citation type="submission" date="2025-08" db="UniProtKB">
        <authorList>
            <consortium name="Ensembl"/>
        </authorList>
    </citation>
    <scope>IDENTIFICATION</scope>
</reference>
<feature type="domain" description="Fibronectin type-III" evidence="9">
    <location>
        <begin position="3"/>
        <end position="91"/>
    </location>
</feature>
<evidence type="ECO:0000256" key="5">
    <source>
        <dbReference type="ARBA" id="ARBA00022737"/>
    </source>
</evidence>
<feature type="compositionally biased region" description="Basic residues" evidence="8">
    <location>
        <begin position="817"/>
        <end position="831"/>
    </location>
</feature>
<proteinExistence type="predicted"/>
<dbReference type="Gene3D" id="2.60.40.10">
    <property type="entry name" value="Immunoglobulins"/>
    <property type="match status" value="5"/>
</dbReference>
<dbReference type="FunCoup" id="H3AJ24">
    <property type="interactions" value="333"/>
</dbReference>
<dbReference type="NCBIfam" id="NF040941">
    <property type="entry name" value="GGGWT_bact"/>
    <property type="match status" value="1"/>
</dbReference>
<dbReference type="CDD" id="cd00063">
    <property type="entry name" value="FN3"/>
    <property type="match status" value="5"/>
</dbReference>
<dbReference type="Ensembl" id="ENSLACT00000009719.1">
    <property type="protein sequence ID" value="ENSLACP00000009645.1"/>
    <property type="gene ID" value="ENSLACG00000008504.1"/>
</dbReference>
<comment type="subcellular location">
    <subcellularLocation>
        <location evidence="1">Secreted</location>
        <location evidence="1">Extracellular space</location>
        <location evidence="1">Extracellular matrix</location>
    </subcellularLocation>
</comment>
<feature type="domain" description="Fibronectin type-III" evidence="9">
    <location>
        <begin position="332"/>
        <end position="421"/>
    </location>
</feature>
<keyword evidence="7" id="KW-0325">Glycoprotein</keyword>
<dbReference type="eggNOG" id="KOG1225">
    <property type="taxonomic scope" value="Eukaryota"/>
</dbReference>
<evidence type="ECO:0000256" key="3">
    <source>
        <dbReference type="ARBA" id="ARBA00022536"/>
    </source>
</evidence>
<dbReference type="GeneTree" id="ENSGT00940000160553"/>
<sequence>VLGPQALRLVRATEDSILVNWDHVTGVDYYLIDYYAEGEESSFKEAHVSKLENSYLLMGLQSGVEYRIQLYGVKAEVSSDPSSLRARTVLSLPGGLRVVRELENSLELQWRNPEAEVDYFMLTFSSLYGQQHEVRVQRSSGENSNYLLTGLHPGTLYLITVRAIMGELEGKPSTVNGTTDTMPSINRWTSGTYTIYTWCVRAVLYFCVLDTLAYLNLFIYNVPMLIKQLKYMTGSPVYVFVHSPYNACLSLLTNRLQNHNLPGALVTSRNLFHDPQVEKHCIRYVTKPSGDNPPPPTHTKQGTSDDTCVKPSANATYMVNNYEYACVIEIDSPTNLVMDQVTENSASISWRRVQAEIDRYMINYVSANGERWQVAVRADQDANTLTGLRPGVEYTIYIWAEKGNQRSKRASTAAVTEIDSPTNLVTDQVTENSASISWRRVQAEIDRYIISYVSANGESRQVAVRADQDANTLTGLRPGVEYTIYIWAEKRNRRSKRASTAAVTAIDAPRNLRVSDVTQTSGIVMWDPPEANIEGYILTYLKSDGTSEEVQIGAADQRLLLTDLELGMSYIIYLVAFRRELHSGRVKTTFTTVGVPFPFPIDCGQVLMNGNATSGVYTIYLNNDLSRPLTVYCDMTTDGGGWIVFMRRSSGVLDFYRNWKTYEKGFGDLTDEFWLGLQGLHNLTSTQTQYELRVDLQAGSESVYATYDNFKVAPGKARYKLTVGNYRGTAGDAMSYHNGRRFTAFDQDHDISLTNCAISHHGAWWYKNCHLANLNGLYGDNTHSKGVNWEPWKGHEFSIPFVEMKLRSHPSNDIPVQRRKKRSHGRKILRL</sequence>
<keyword evidence="2" id="KW-0964">Secreted</keyword>
<dbReference type="PROSITE" id="PS51406">
    <property type="entry name" value="FIBRINOGEN_C_2"/>
    <property type="match status" value="1"/>
</dbReference>
<dbReference type="Pfam" id="PF00041">
    <property type="entry name" value="fn3"/>
    <property type="match status" value="5"/>
</dbReference>
<evidence type="ECO:0000259" key="9">
    <source>
        <dbReference type="PROSITE" id="PS50853"/>
    </source>
</evidence>
<dbReference type="InterPro" id="IPR003961">
    <property type="entry name" value="FN3_dom"/>
</dbReference>
<dbReference type="InterPro" id="IPR036116">
    <property type="entry name" value="FN3_sf"/>
</dbReference>
<evidence type="ECO:0000256" key="2">
    <source>
        <dbReference type="ARBA" id="ARBA00022530"/>
    </source>
</evidence>
<dbReference type="InterPro" id="IPR036056">
    <property type="entry name" value="Fibrinogen-like_C"/>
</dbReference>
<dbReference type="FunFam" id="3.90.215.10:FF:000001">
    <property type="entry name" value="Tenascin isoform 1"/>
    <property type="match status" value="1"/>
</dbReference>